<evidence type="ECO:0000259" key="3">
    <source>
        <dbReference type="Pfam" id="PF04389"/>
    </source>
</evidence>
<evidence type="ECO:0000313" key="4">
    <source>
        <dbReference type="EMBL" id="REL28348.1"/>
    </source>
</evidence>
<dbReference type="Gene3D" id="3.40.630.10">
    <property type="entry name" value="Zn peptidases"/>
    <property type="match status" value="2"/>
</dbReference>
<proteinExistence type="predicted"/>
<feature type="domain" description="Peptidase M28" evidence="3">
    <location>
        <begin position="312"/>
        <end position="540"/>
    </location>
</feature>
<dbReference type="GO" id="GO:0006508">
    <property type="term" value="P:proteolysis"/>
    <property type="evidence" value="ECO:0007669"/>
    <property type="project" value="InterPro"/>
</dbReference>
<dbReference type="EMBL" id="QUOU01000001">
    <property type="protein sequence ID" value="REL28348.1"/>
    <property type="molecule type" value="Genomic_DNA"/>
</dbReference>
<dbReference type="SUPFAM" id="SSF53187">
    <property type="entry name" value="Zn-dependent exopeptidases"/>
    <property type="match status" value="1"/>
</dbReference>
<protein>
    <submittedName>
        <fullName evidence="4">Peptidase M28</fullName>
    </submittedName>
</protein>
<dbReference type="Gene3D" id="3.50.30.30">
    <property type="match status" value="1"/>
</dbReference>
<dbReference type="PANTHER" id="PTHR12147:SF26">
    <property type="entry name" value="PEPTIDASE M28 DOMAIN-CONTAINING PROTEIN"/>
    <property type="match status" value="1"/>
</dbReference>
<evidence type="ECO:0000256" key="1">
    <source>
        <dbReference type="SAM" id="MobiDB-lite"/>
    </source>
</evidence>
<accession>A0A3E0TUT7</accession>
<keyword evidence="2" id="KW-0732">Signal</keyword>
<dbReference type="InterPro" id="IPR046450">
    <property type="entry name" value="PA_dom_sf"/>
</dbReference>
<feature type="chain" id="PRO_5017634269" evidence="2">
    <location>
        <begin position="29"/>
        <end position="568"/>
    </location>
</feature>
<dbReference type="Proteomes" id="UP000256478">
    <property type="component" value="Unassembled WGS sequence"/>
</dbReference>
<feature type="region of interest" description="Disordered" evidence="1">
    <location>
        <begin position="342"/>
        <end position="363"/>
    </location>
</feature>
<gene>
    <name evidence="4" type="ORF">DXX93_18440</name>
</gene>
<dbReference type="CDD" id="cd04820">
    <property type="entry name" value="PA_M28_1_1"/>
    <property type="match status" value="1"/>
</dbReference>
<dbReference type="PANTHER" id="PTHR12147">
    <property type="entry name" value="METALLOPEPTIDASE M28 FAMILY MEMBER"/>
    <property type="match status" value="1"/>
</dbReference>
<sequence length="568" mass="60974">MKYLSKKFATPIMVAGLATIGLSACNQATDNTAPEAAQASYPQVNENNIKAHIAFLADDTLEGRDTGSNGYQIAANYVTSYFKQYGLTPMGEHGGFEQEVTFRKAQLVENSPAMTISAPSGQHTVAFKEQFLASGSALEVDSSVSAETVFVGYGVVDKAFGLDDYAGLDVNGKIVVMLTGRPDSLPSEEGAHIGSSREKARHAAERGAVGIVTIHTPKREGVRKFTVSAKYSDSPSYSWLDNNGQPFGRYPELKGGAYIDRDAAAPLFEGAEMSLAQVFTADTENQAIKGFALNASVTLSKQSTQSEITSPNIVAAIEGSDPTLKNEYVVFSAHLDHIGVKAHSAHGDEGQDNEEQDTINNGALDNASGVSILLETARMIASMETKPQRSILFVVVTGEEKGLLGSSYFATNPTVPAMQMVANVNLDMPLILYPFADVIAFGSTHSTLGGIVEAAAGKLDVSLSPDPLPEQALFTRSDHYSFVKAGIPSVFLMTGFKSKDPEIDGGKMFMEFLSTHYHNHSDEIDLPIRYDAAASFAEVNMMIGLEIANQAERPKWHDGDFFGKTFAQ</sequence>
<name>A0A3E0TUT7_9GAMM</name>
<feature type="signal peptide" evidence="2">
    <location>
        <begin position="1"/>
        <end position="28"/>
    </location>
</feature>
<evidence type="ECO:0000256" key="2">
    <source>
        <dbReference type="SAM" id="SignalP"/>
    </source>
</evidence>
<reference evidence="4 5" key="1">
    <citation type="submission" date="2018-08" db="EMBL/GenBank/DDBJ databases">
        <title>Thalassotalea euphylliae genome.</title>
        <authorList>
            <person name="Summers S."/>
            <person name="Rice S.A."/>
            <person name="Freckelton M.L."/>
            <person name="Nedved B.T."/>
            <person name="Hadfield M.G."/>
        </authorList>
    </citation>
    <scope>NUCLEOTIDE SEQUENCE [LARGE SCALE GENOMIC DNA]</scope>
    <source>
        <strain evidence="4 5">H1</strain>
    </source>
</reference>
<dbReference type="InterPro" id="IPR007484">
    <property type="entry name" value="Peptidase_M28"/>
</dbReference>
<comment type="caution">
    <text evidence="4">The sequence shown here is derived from an EMBL/GenBank/DDBJ whole genome shotgun (WGS) entry which is preliminary data.</text>
</comment>
<evidence type="ECO:0000313" key="5">
    <source>
        <dbReference type="Proteomes" id="UP000256478"/>
    </source>
</evidence>
<dbReference type="RefSeq" id="WP_116009385.1">
    <property type="nucleotide sequence ID" value="NZ_QUOU01000001.1"/>
</dbReference>
<dbReference type="Pfam" id="PF04389">
    <property type="entry name" value="Peptidase_M28"/>
    <property type="match status" value="1"/>
</dbReference>
<dbReference type="AlphaFoldDB" id="A0A3E0TUT7"/>
<dbReference type="OrthoDB" id="9778250at2"/>
<dbReference type="SUPFAM" id="SSF52025">
    <property type="entry name" value="PA domain"/>
    <property type="match status" value="1"/>
</dbReference>
<organism evidence="4 5">
    <name type="scientific">Thalassotalea euphylliae</name>
    <dbReference type="NCBI Taxonomy" id="1655234"/>
    <lineage>
        <taxon>Bacteria</taxon>
        <taxon>Pseudomonadati</taxon>
        <taxon>Pseudomonadota</taxon>
        <taxon>Gammaproteobacteria</taxon>
        <taxon>Alteromonadales</taxon>
        <taxon>Colwelliaceae</taxon>
        <taxon>Thalassotalea</taxon>
    </lineage>
</organism>
<dbReference type="PROSITE" id="PS51257">
    <property type="entry name" value="PROKAR_LIPOPROTEIN"/>
    <property type="match status" value="1"/>
</dbReference>
<dbReference type="InterPro" id="IPR045175">
    <property type="entry name" value="M28_fam"/>
</dbReference>
<dbReference type="GO" id="GO:0008235">
    <property type="term" value="F:metalloexopeptidase activity"/>
    <property type="evidence" value="ECO:0007669"/>
    <property type="project" value="InterPro"/>
</dbReference>